<sequence length="414" mass="47678">MFNRKAVMSTLRMGINRRIAASIVGRSIECNVSPAYRSIGAQCRRYASQVTPKRNGTSTFKLALIGAGIGAASGTAYSVYGNWKDKSSHMEHQRIPPKILKELPDVKITKRFINPNDKSNLNIILFQYQTCPFCCKVRAFLDFMGISYSVVEVDAVLRQDIKWSEQKKVPMILVEQGDGRYIQMSDSSAIISLLASYLNDKETDIGELAKFYPMISYFDDDDKKRLDIMNKYFLMYQDKTPKHATREIQENERKWRTWADSHLVHLISPNCYRTLSEARETFEWFSKAGEWDIYFPKWERDLMVNVGAFAMWGISKIIKRRHGLSDDVRSHIYDALDKWTGELEKQKKKFMGGDRPNLADLSVFGVLNSMEGCETFGDCLKNTNIGVWYNNVKEMVDRNRGNLVRRTDLLPLNA</sequence>
<comment type="function">
    <text evidence="1">Has a glutathione-disulfide oxidoreductase activity in the presence of NADPH and glutathione reductase. Reduces low molecular weight disulfides and proteins.</text>
</comment>
<dbReference type="GO" id="GO:0050220">
    <property type="term" value="F:prostaglandin-E synthase activity"/>
    <property type="evidence" value="ECO:0007669"/>
    <property type="project" value="InterPro"/>
</dbReference>
<accession>A0A0K8VE95</accession>
<dbReference type="Gene3D" id="1.20.1050.10">
    <property type="match status" value="1"/>
</dbReference>
<gene>
    <name evidence="5" type="primary">PTGES2_3</name>
    <name evidence="5" type="ORF">c0_g1_i6</name>
</gene>
<dbReference type="PANTHER" id="PTHR12782">
    <property type="entry name" value="MICROSOMAL PROSTAGLANDIN E SYNTHASE-2"/>
    <property type="match status" value="1"/>
</dbReference>
<name>A0A0K8VE95_BACLA</name>
<proteinExistence type="inferred from homology"/>
<dbReference type="InterPro" id="IPR034334">
    <property type="entry name" value="PGES2"/>
</dbReference>
<dbReference type="GO" id="GO:0005739">
    <property type="term" value="C:mitochondrion"/>
    <property type="evidence" value="ECO:0007669"/>
    <property type="project" value="TreeGrafter"/>
</dbReference>
<dbReference type="PROSITE" id="PS00195">
    <property type="entry name" value="GLUTAREDOXIN_1"/>
    <property type="match status" value="1"/>
</dbReference>
<reference evidence="5" key="1">
    <citation type="submission" date="2015-06" db="EMBL/GenBank/DDBJ databases">
        <authorList>
            <person name="Hoefler B.C."/>
            <person name="Straight P.D."/>
        </authorList>
    </citation>
    <scope>NUCLEOTIDE SEQUENCE</scope>
</reference>
<comment type="similarity">
    <text evidence="2">Belongs to the GST superfamily.</text>
</comment>
<dbReference type="PROSITE" id="PS51354">
    <property type="entry name" value="GLUTAREDOXIN_2"/>
    <property type="match status" value="1"/>
</dbReference>
<dbReference type="Gene3D" id="6.20.200.30">
    <property type="match status" value="1"/>
</dbReference>
<evidence type="ECO:0000259" key="4">
    <source>
        <dbReference type="Pfam" id="PF00462"/>
    </source>
</evidence>
<organism evidence="5">
    <name type="scientific">Bactrocera latifrons</name>
    <name type="common">Malaysian fruit fly</name>
    <name type="synonym">Chaetodacus latifrons</name>
    <dbReference type="NCBI Taxonomy" id="174628"/>
    <lineage>
        <taxon>Eukaryota</taxon>
        <taxon>Metazoa</taxon>
        <taxon>Ecdysozoa</taxon>
        <taxon>Arthropoda</taxon>
        <taxon>Hexapoda</taxon>
        <taxon>Insecta</taxon>
        <taxon>Pterygota</taxon>
        <taxon>Neoptera</taxon>
        <taxon>Endopterygota</taxon>
        <taxon>Diptera</taxon>
        <taxon>Brachycera</taxon>
        <taxon>Muscomorpha</taxon>
        <taxon>Tephritoidea</taxon>
        <taxon>Tephritidae</taxon>
        <taxon>Bactrocera</taxon>
        <taxon>Bactrocera</taxon>
    </lineage>
</organism>
<dbReference type="InterPro" id="IPR011767">
    <property type="entry name" value="GLR_AS"/>
</dbReference>
<dbReference type="UniPathway" id="UPA00662"/>
<dbReference type="SUPFAM" id="SSF47616">
    <property type="entry name" value="GST C-terminal domain-like"/>
    <property type="match status" value="1"/>
</dbReference>
<dbReference type="Gene3D" id="3.40.30.10">
    <property type="entry name" value="Glutaredoxin"/>
    <property type="match status" value="1"/>
</dbReference>
<dbReference type="EMBL" id="GDHF01015070">
    <property type="protein sequence ID" value="JAI37244.1"/>
    <property type="molecule type" value="Transcribed_RNA"/>
</dbReference>
<evidence type="ECO:0000256" key="3">
    <source>
        <dbReference type="ARBA" id="ARBA00023098"/>
    </source>
</evidence>
<dbReference type="SUPFAM" id="SSF52833">
    <property type="entry name" value="Thioredoxin-like"/>
    <property type="match status" value="1"/>
</dbReference>
<feature type="domain" description="Glutaredoxin" evidence="4">
    <location>
        <begin position="123"/>
        <end position="174"/>
    </location>
</feature>
<dbReference type="CDD" id="cd03197">
    <property type="entry name" value="GST_C_mPGES2"/>
    <property type="match status" value="1"/>
</dbReference>
<dbReference type="SFLD" id="SFLDG01203">
    <property type="entry name" value="Prostaglandin_E_synthase_like1"/>
    <property type="match status" value="1"/>
</dbReference>
<dbReference type="InterPro" id="IPR036282">
    <property type="entry name" value="Glutathione-S-Trfase_C_sf"/>
</dbReference>
<dbReference type="SFLD" id="SFLDG01182">
    <property type="entry name" value="Prostaglandin_E_synthase_like"/>
    <property type="match status" value="1"/>
</dbReference>
<protein>
    <submittedName>
        <fullName evidence="5">Prostaglandin E synthase 2</fullName>
    </submittedName>
</protein>
<dbReference type="InterPro" id="IPR040079">
    <property type="entry name" value="Glutathione_S-Trfase"/>
</dbReference>
<dbReference type="InterPro" id="IPR002109">
    <property type="entry name" value="Glutaredoxin"/>
</dbReference>
<evidence type="ECO:0000313" key="5">
    <source>
        <dbReference type="EMBL" id="JAI37244.1"/>
    </source>
</evidence>
<keyword evidence="3" id="KW-0443">Lipid metabolism</keyword>
<dbReference type="AlphaFoldDB" id="A0A0K8VE95"/>
<dbReference type="SFLD" id="SFLDS00019">
    <property type="entry name" value="Glutathione_Transferase_(cytos"/>
    <property type="match status" value="1"/>
</dbReference>
<dbReference type="PANTHER" id="PTHR12782:SF5">
    <property type="entry name" value="PROSTAGLANDIN E SYNTHASE 2"/>
    <property type="match status" value="1"/>
</dbReference>
<dbReference type="Pfam" id="PF00462">
    <property type="entry name" value="Glutaredoxin"/>
    <property type="match status" value="1"/>
</dbReference>
<dbReference type="InterPro" id="IPR034335">
    <property type="entry name" value="PGES2_C"/>
</dbReference>
<evidence type="ECO:0000256" key="2">
    <source>
        <dbReference type="ARBA" id="ARBA00007409"/>
    </source>
</evidence>
<dbReference type="InterPro" id="IPR036249">
    <property type="entry name" value="Thioredoxin-like_sf"/>
</dbReference>
<dbReference type="OrthoDB" id="423541at2759"/>
<evidence type="ECO:0000256" key="1">
    <source>
        <dbReference type="ARBA" id="ARBA00002549"/>
    </source>
</evidence>
<dbReference type="GO" id="GO:0001516">
    <property type="term" value="P:prostaglandin biosynthetic process"/>
    <property type="evidence" value="ECO:0007669"/>
    <property type="project" value="UniProtKB-UniPathway"/>
</dbReference>